<dbReference type="RefSeq" id="WP_354507387.1">
    <property type="nucleotide sequence ID" value="NZ_JBEPMO010000003.1"/>
</dbReference>
<organism evidence="1 2">
    <name type="scientific">Moheibacter stercoris</name>
    <dbReference type="NCBI Taxonomy" id="1628251"/>
    <lineage>
        <taxon>Bacteria</taxon>
        <taxon>Pseudomonadati</taxon>
        <taxon>Bacteroidota</taxon>
        <taxon>Flavobacteriia</taxon>
        <taxon>Flavobacteriales</taxon>
        <taxon>Weeksellaceae</taxon>
        <taxon>Moheibacter</taxon>
    </lineage>
</organism>
<dbReference type="Proteomes" id="UP001549146">
    <property type="component" value="Unassembled WGS sequence"/>
</dbReference>
<dbReference type="EMBL" id="JBEPMO010000003">
    <property type="protein sequence ID" value="MET3731278.1"/>
    <property type="molecule type" value="Genomic_DNA"/>
</dbReference>
<keyword evidence="2" id="KW-1185">Reference proteome</keyword>
<evidence type="ECO:0000313" key="2">
    <source>
        <dbReference type="Proteomes" id="UP001549146"/>
    </source>
</evidence>
<protein>
    <submittedName>
        <fullName evidence="1">Uncharacterized protein</fullName>
    </submittedName>
</protein>
<sequence>MKHINNLQELRAAKRELKIKMARQDKEAQEGFLYSTVNKLFSKVENNASAQSTPVGSGVHTALNFLSNQAQNRFQLGSTAKSIISIGIVIAAPIIAKKLQELIDKKL</sequence>
<comment type="caution">
    <text evidence="1">The sequence shown here is derived from an EMBL/GenBank/DDBJ whole genome shotgun (WGS) entry which is preliminary data.</text>
</comment>
<proteinExistence type="predicted"/>
<gene>
    <name evidence="1" type="ORF">ABID46_000845</name>
</gene>
<name>A0ABV2LRR9_9FLAO</name>
<accession>A0ABV2LRR9</accession>
<reference evidence="1 2" key="1">
    <citation type="submission" date="2024-06" db="EMBL/GenBank/DDBJ databases">
        <title>Genomic Encyclopedia of Type Strains, Phase IV (KMG-IV): sequencing the most valuable type-strain genomes for metagenomic binning, comparative biology and taxonomic classification.</title>
        <authorList>
            <person name="Goeker M."/>
        </authorList>
    </citation>
    <scope>NUCLEOTIDE SEQUENCE [LARGE SCALE GENOMIC DNA]</scope>
    <source>
        <strain evidence="1 2">DSM 29388</strain>
    </source>
</reference>
<evidence type="ECO:0000313" key="1">
    <source>
        <dbReference type="EMBL" id="MET3731278.1"/>
    </source>
</evidence>